<gene>
    <name evidence="2" type="ORF">AGLY_012319</name>
</gene>
<organism evidence="2 3">
    <name type="scientific">Aphis glycines</name>
    <name type="common">Soybean aphid</name>
    <dbReference type="NCBI Taxonomy" id="307491"/>
    <lineage>
        <taxon>Eukaryota</taxon>
        <taxon>Metazoa</taxon>
        <taxon>Ecdysozoa</taxon>
        <taxon>Arthropoda</taxon>
        <taxon>Hexapoda</taxon>
        <taxon>Insecta</taxon>
        <taxon>Pterygota</taxon>
        <taxon>Neoptera</taxon>
        <taxon>Paraneoptera</taxon>
        <taxon>Hemiptera</taxon>
        <taxon>Sternorrhyncha</taxon>
        <taxon>Aphidomorpha</taxon>
        <taxon>Aphidoidea</taxon>
        <taxon>Aphididae</taxon>
        <taxon>Aphidini</taxon>
        <taxon>Aphis</taxon>
        <taxon>Aphis</taxon>
    </lineage>
</organism>
<keyword evidence="1" id="KW-1133">Transmembrane helix</keyword>
<evidence type="ECO:0000313" key="3">
    <source>
        <dbReference type="Proteomes" id="UP000475862"/>
    </source>
</evidence>
<keyword evidence="1" id="KW-0472">Membrane</keyword>
<dbReference type="EMBL" id="VYZN01000048">
    <property type="protein sequence ID" value="KAE9528744.1"/>
    <property type="molecule type" value="Genomic_DNA"/>
</dbReference>
<keyword evidence="3" id="KW-1185">Reference proteome</keyword>
<evidence type="ECO:0000256" key="1">
    <source>
        <dbReference type="SAM" id="Phobius"/>
    </source>
</evidence>
<dbReference type="AlphaFoldDB" id="A0A6G0TBY2"/>
<accession>A0A6G0TBY2</accession>
<feature type="transmembrane region" description="Helical" evidence="1">
    <location>
        <begin position="92"/>
        <end position="109"/>
    </location>
</feature>
<name>A0A6G0TBY2_APHGL</name>
<protein>
    <submittedName>
        <fullName evidence="2">Uncharacterized protein</fullName>
    </submittedName>
</protein>
<comment type="caution">
    <text evidence="2">The sequence shown here is derived from an EMBL/GenBank/DDBJ whole genome shotgun (WGS) entry which is preliminary data.</text>
</comment>
<reference evidence="2 3" key="1">
    <citation type="submission" date="2019-08" db="EMBL/GenBank/DDBJ databases">
        <title>The genome of the soybean aphid Biotype 1, its phylome, world population structure and adaptation to the North American continent.</title>
        <authorList>
            <person name="Giordano R."/>
            <person name="Donthu R.K."/>
            <person name="Hernandez A.G."/>
            <person name="Wright C.L."/>
            <person name="Zimin A.V."/>
        </authorList>
    </citation>
    <scope>NUCLEOTIDE SEQUENCE [LARGE SCALE GENOMIC DNA]</scope>
    <source>
        <tissue evidence="2">Whole aphids</tissue>
    </source>
</reference>
<keyword evidence="1" id="KW-0812">Transmembrane</keyword>
<feature type="transmembrane region" description="Helical" evidence="1">
    <location>
        <begin position="130"/>
        <end position="149"/>
    </location>
</feature>
<dbReference type="Proteomes" id="UP000475862">
    <property type="component" value="Unassembled WGS sequence"/>
</dbReference>
<sequence>MLTFYLYNAPMIFTFTSGTTSIINTLTVDIGGKIVYTMFIPKPGSSIPRSPIYKIYTLTSIIVTYFYDEWILVCNFNEFRFLFLSQRENNDFQANIYSIALITLSSVIGSCTKLSSINYEMWPFSDHAKYVHNVFVTIVFITFIIRMIGDITAITSCRLINCNSNILFILAYASTMLDEQQRKAILTSLLKTNKCEDVDLLKLANTKSGFSNYHLTVVEYTIIKNLESMGRSPFGSHFPKRLPFYKKINFQTAPVKKVLRTVRLQDLVITYNVYTPYRIIECMVFRMQDA</sequence>
<evidence type="ECO:0000313" key="2">
    <source>
        <dbReference type="EMBL" id="KAE9528744.1"/>
    </source>
</evidence>
<feature type="transmembrane region" description="Helical" evidence="1">
    <location>
        <begin position="53"/>
        <end position="72"/>
    </location>
</feature>
<feature type="transmembrane region" description="Helical" evidence="1">
    <location>
        <begin position="12"/>
        <end position="32"/>
    </location>
</feature>
<proteinExistence type="predicted"/>